<evidence type="ECO:0000313" key="7">
    <source>
        <dbReference type="Proteomes" id="UP000002881"/>
    </source>
</evidence>
<dbReference type="InterPro" id="IPR003593">
    <property type="entry name" value="AAA+_ATPase"/>
</dbReference>
<dbReference type="PANTHER" id="PTHR42798:SF7">
    <property type="entry name" value="ALPHA-D-RIBOSE 1-METHYLPHOSPHONATE 5-TRIPHOSPHATE SYNTHASE SUBUNIT PHNL"/>
    <property type="match status" value="1"/>
</dbReference>
<evidence type="ECO:0000256" key="2">
    <source>
        <dbReference type="ARBA" id="ARBA00022448"/>
    </source>
</evidence>
<organism evidence="6 7">
    <name type="scientific">Mesotoga prima MesG1.Ag.4.2</name>
    <dbReference type="NCBI Taxonomy" id="660470"/>
    <lineage>
        <taxon>Bacteria</taxon>
        <taxon>Thermotogati</taxon>
        <taxon>Thermotogota</taxon>
        <taxon>Thermotogae</taxon>
        <taxon>Kosmotogales</taxon>
        <taxon>Kosmotogaceae</taxon>
        <taxon>Mesotoga</taxon>
    </lineage>
</organism>
<proteinExistence type="inferred from homology"/>
<dbReference type="Proteomes" id="UP000002881">
    <property type="component" value="Chromosome"/>
</dbReference>
<evidence type="ECO:0000259" key="5">
    <source>
        <dbReference type="PROSITE" id="PS50893"/>
    </source>
</evidence>
<dbReference type="FunFam" id="3.40.50.300:FF:000032">
    <property type="entry name" value="Export ABC transporter ATP-binding protein"/>
    <property type="match status" value="1"/>
</dbReference>
<evidence type="ECO:0000256" key="3">
    <source>
        <dbReference type="ARBA" id="ARBA00022741"/>
    </source>
</evidence>
<evidence type="ECO:0000256" key="1">
    <source>
        <dbReference type="ARBA" id="ARBA00005417"/>
    </source>
</evidence>
<name>I2F6S9_9BACT</name>
<dbReference type="GO" id="GO:0005524">
    <property type="term" value="F:ATP binding"/>
    <property type="evidence" value="ECO:0007669"/>
    <property type="project" value="UniProtKB-KW"/>
</dbReference>
<evidence type="ECO:0000256" key="4">
    <source>
        <dbReference type="ARBA" id="ARBA00022840"/>
    </source>
</evidence>
<dbReference type="GeneID" id="87107748"/>
<evidence type="ECO:0000313" key="6">
    <source>
        <dbReference type="EMBL" id="AFK07632.1"/>
    </source>
</evidence>
<dbReference type="CDD" id="cd03255">
    <property type="entry name" value="ABC_MJ0796_LolCDE_FtsE"/>
    <property type="match status" value="1"/>
</dbReference>
<dbReference type="InterPro" id="IPR003439">
    <property type="entry name" value="ABC_transporter-like_ATP-bd"/>
</dbReference>
<keyword evidence="3" id="KW-0547">Nucleotide-binding</keyword>
<dbReference type="EMBL" id="CP003532">
    <property type="protein sequence ID" value="AFK07632.1"/>
    <property type="molecule type" value="Genomic_DNA"/>
</dbReference>
<dbReference type="RefSeq" id="WP_014731424.1">
    <property type="nucleotide sequence ID" value="NC_017934.1"/>
</dbReference>
<feature type="domain" description="ABC transporter" evidence="5">
    <location>
        <begin position="5"/>
        <end position="226"/>
    </location>
</feature>
<dbReference type="eggNOG" id="COG1136">
    <property type="taxonomic scope" value="Bacteria"/>
</dbReference>
<dbReference type="InterPro" id="IPR027417">
    <property type="entry name" value="P-loop_NTPase"/>
</dbReference>
<dbReference type="Gene3D" id="3.40.50.300">
    <property type="entry name" value="P-loop containing nucleotide triphosphate hydrolases"/>
    <property type="match status" value="1"/>
</dbReference>
<keyword evidence="7" id="KW-1185">Reference proteome</keyword>
<dbReference type="GO" id="GO:0016887">
    <property type="term" value="F:ATP hydrolysis activity"/>
    <property type="evidence" value="ECO:0007669"/>
    <property type="project" value="InterPro"/>
</dbReference>
<gene>
    <name evidence="6" type="ORF">Theba_1989</name>
</gene>
<dbReference type="SUPFAM" id="SSF52540">
    <property type="entry name" value="P-loop containing nucleoside triphosphate hydrolases"/>
    <property type="match status" value="1"/>
</dbReference>
<protein>
    <submittedName>
        <fullName evidence="6">ABC-type antimicrobial peptide transport system, ATPase component</fullName>
    </submittedName>
</protein>
<dbReference type="Pfam" id="PF00005">
    <property type="entry name" value="ABC_tran"/>
    <property type="match status" value="1"/>
</dbReference>
<dbReference type="PANTHER" id="PTHR42798">
    <property type="entry name" value="LIPOPROTEIN-RELEASING SYSTEM ATP-BINDING PROTEIN LOLD"/>
    <property type="match status" value="1"/>
</dbReference>
<dbReference type="GO" id="GO:0098796">
    <property type="term" value="C:membrane protein complex"/>
    <property type="evidence" value="ECO:0007669"/>
    <property type="project" value="UniProtKB-ARBA"/>
</dbReference>
<keyword evidence="2" id="KW-0813">Transport</keyword>
<dbReference type="GO" id="GO:0022857">
    <property type="term" value="F:transmembrane transporter activity"/>
    <property type="evidence" value="ECO:0007669"/>
    <property type="project" value="UniProtKB-ARBA"/>
</dbReference>
<sequence>MADIIKLEEIKKEYGTVVKTEVLHGINLAIEESSFISIVGQSGSGKSTLMNIIGTLDKPSSGEVTISGRKTNKMNKNELAKVRNETIGFIFQFHYLLPEFTAFENVILPYRIKGLKPTKEVVERARELMDIVEISMVRDNLAPNMSGGQQQRTAIARALINNPKIILADEPTGNLDSDTSSKVFNLMRSLNKKYGTTFVIITHDRRIAEETDRIIEIKDGNIVNDITR</sequence>
<dbReference type="STRING" id="660470.Theba_1989"/>
<dbReference type="AlphaFoldDB" id="I2F6S9"/>
<accession>I2F6S9</accession>
<reference evidence="6 7" key="1">
    <citation type="journal article" date="2012" name="Genome Biol. Evol.">
        <title>Genome Sequence of the Mesophilic Thermotogales Bacterium Mesotoga prima MesG1.Ag.4.2 Reveals the Largest Thermotogales Genome To Date.</title>
        <authorList>
            <person name="Zhaxybayeva O."/>
            <person name="Swithers K.S."/>
            <person name="Foght J."/>
            <person name="Green A.G."/>
            <person name="Bruce D."/>
            <person name="Detter C."/>
            <person name="Han S."/>
            <person name="Teshima H."/>
            <person name="Han J."/>
            <person name="Woyke T."/>
            <person name="Pitluck S."/>
            <person name="Nolan M."/>
            <person name="Ivanova N."/>
            <person name="Pati A."/>
            <person name="Land M.L."/>
            <person name="Dlutek M."/>
            <person name="Doolittle W.F."/>
            <person name="Noll K.M."/>
            <person name="Nesbo C.L."/>
        </authorList>
    </citation>
    <scope>NUCLEOTIDE SEQUENCE [LARGE SCALE GENOMIC DNA]</scope>
    <source>
        <strain evidence="7">mesG1.Ag.4.2</strain>
    </source>
</reference>
<keyword evidence="4" id="KW-0067">ATP-binding</keyword>
<comment type="similarity">
    <text evidence="1">Belongs to the ABC transporter superfamily.</text>
</comment>
<dbReference type="PROSITE" id="PS50893">
    <property type="entry name" value="ABC_TRANSPORTER_2"/>
    <property type="match status" value="1"/>
</dbReference>
<dbReference type="HOGENOM" id="CLU_000604_1_22_0"/>
<dbReference type="KEGG" id="mpg:Theba_1989"/>
<dbReference type="SMART" id="SM00382">
    <property type="entry name" value="AAA"/>
    <property type="match status" value="1"/>
</dbReference>
<dbReference type="InterPro" id="IPR017911">
    <property type="entry name" value="MacB-like_ATP-bd"/>
</dbReference>